<reference evidence="2" key="1">
    <citation type="journal article" date="2021" name="ISME J.">
        <title>Fine-scale metabolic discontinuity in a stratified prokaryote microbiome of a Red Sea deep halocline.</title>
        <authorList>
            <person name="Michoud G."/>
            <person name="Ngugi D.K."/>
            <person name="Barozzi A."/>
            <person name="Merlino G."/>
            <person name="Calleja M.L."/>
            <person name="Delgado-Huertas A."/>
            <person name="Moran X.A.G."/>
            <person name="Daffonchio D."/>
        </authorList>
    </citation>
    <scope>NUCLEOTIDE SEQUENCE</scope>
    <source>
        <strain evidence="2">SuakinDeep_MAG55_1</strain>
    </source>
</reference>
<sequence>MKSFYQNKMGTRFVKLLKILIKIAIMGLVMAGIILVNEKYMMNGG</sequence>
<keyword evidence="1" id="KW-0812">Transmembrane</keyword>
<evidence type="ECO:0000313" key="3">
    <source>
        <dbReference type="Proteomes" id="UP000722750"/>
    </source>
</evidence>
<comment type="caution">
    <text evidence="2">The sequence shown here is derived from an EMBL/GenBank/DDBJ whole genome shotgun (WGS) entry which is preliminary data.</text>
</comment>
<evidence type="ECO:0000256" key="1">
    <source>
        <dbReference type="SAM" id="Phobius"/>
    </source>
</evidence>
<keyword evidence="1" id="KW-1133">Transmembrane helix</keyword>
<organism evidence="2 3">
    <name type="scientific">Candidatus Scalindua arabica</name>
    <dbReference type="NCBI Taxonomy" id="1127984"/>
    <lineage>
        <taxon>Bacteria</taxon>
        <taxon>Pseudomonadati</taxon>
        <taxon>Planctomycetota</taxon>
        <taxon>Candidatus Brocadiia</taxon>
        <taxon>Candidatus Brocadiales</taxon>
        <taxon>Candidatus Scalinduaceae</taxon>
        <taxon>Candidatus Scalindua</taxon>
    </lineage>
</organism>
<feature type="transmembrane region" description="Helical" evidence="1">
    <location>
        <begin position="16"/>
        <end position="36"/>
    </location>
</feature>
<evidence type="ECO:0000313" key="2">
    <source>
        <dbReference type="EMBL" id="MBS1257940.1"/>
    </source>
</evidence>
<accession>A0A942A097</accession>
<gene>
    <name evidence="2" type="ORF">MAG551_00993</name>
</gene>
<protein>
    <submittedName>
        <fullName evidence="2">Uncharacterized protein</fullName>
    </submittedName>
</protein>
<dbReference type="EMBL" id="JAANXD010000042">
    <property type="protein sequence ID" value="MBS1257940.1"/>
    <property type="molecule type" value="Genomic_DNA"/>
</dbReference>
<proteinExistence type="predicted"/>
<dbReference type="Proteomes" id="UP000722750">
    <property type="component" value="Unassembled WGS sequence"/>
</dbReference>
<name>A0A942A097_9BACT</name>
<dbReference type="AlphaFoldDB" id="A0A942A097"/>
<keyword evidence="1" id="KW-0472">Membrane</keyword>